<evidence type="ECO:0000313" key="2">
    <source>
        <dbReference type="EMBL" id="KAK3086695.1"/>
    </source>
</evidence>
<comment type="caution">
    <text evidence="2">The sequence shown here is derived from an EMBL/GenBank/DDBJ whole genome shotgun (WGS) entry which is preliminary data.</text>
</comment>
<feature type="region of interest" description="Disordered" evidence="1">
    <location>
        <begin position="1096"/>
        <end position="1137"/>
    </location>
</feature>
<gene>
    <name evidence="2" type="ORF">FSP39_022121</name>
</gene>
<accession>A0AA88XLW1</accession>
<name>A0AA88XLW1_PINIB</name>
<proteinExistence type="predicted"/>
<keyword evidence="3" id="KW-1185">Reference proteome</keyword>
<dbReference type="AlphaFoldDB" id="A0AA88XLW1"/>
<dbReference type="Proteomes" id="UP001186944">
    <property type="component" value="Unassembled WGS sequence"/>
</dbReference>
<evidence type="ECO:0000313" key="3">
    <source>
        <dbReference type="Proteomes" id="UP001186944"/>
    </source>
</evidence>
<organism evidence="2 3">
    <name type="scientific">Pinctada imbricata</name>
    <name type="common">Atlantic pearl-oyster</name>
    <name type="synonym">Pinctada martensii</name>
    <dbReference type="NCBI Taxonomy" id="66713"/>
    <lineage>
        <taxon>Eukaryota</taxon>
        <taxon>Metazoa</taxon>
        <taxon>Spiralia</taxon>
        <taxon>Lophotrochozoa</taxon>
        <taxon>Mollusca</taxon>
        <taxon>Bivalvia</taxon>
        <taxon>Autobranchia</taxon>
        <taxon>Pteriomorphia</taxon>
        <taxon>Pterioida</taxon>
        <taxon>Pterioidea</taxon>
        <taxon>Pteriidae</taxon>
        <taxon>Pinctada</taxon>
    </lineage>
</organism>
<sequence>MSCQGGSGGTVCAVKVDIDQDTILDWYALKVNEVQTFSSLFECICEASERGVPGARFKRKIDIKDSSYSSCFIKSSEGASEIEVGWTLLVYETLTKFNCSKVYFKVKNTVEKVRTNVDAFSQLIEGQRKLQQNALRYPSKFGQDPVTRGDWRLKNDFIEKILQTKSIGFHNGEEKTIGRTVVNAICDCLYYIFPHLATLKERFISLPPLFDVLYNKHDLTQDYNDPSKYKHKAKPMERSNLVELTQNLFQILTFPYMSLPRVSDLKQSVLQLASDISKYQEYLGAQNKRMLTLHNLPNPVRQPNDGISTCLRHVPGSFRGFSICEKYMKLEQALNDVHTYSPICINDFAPSDRQRRYHYIQDIQFPFDVTVYAYSSGGPHESLHFIWKCSKMLDLQQANKVIHEIERNIPIYHTRAMRRDFRDRFSLVCKATPSVMNEMYRHLTGDSSVPGTGIEKAVRERLLVLLDSQNSDLVYDMRTLHHDGEKEKCFEKFFEEVEKYINEYELKAVDDRRHGLVSHLSVAISVRDLREQISARLPNETPIPSEEWLRLQFMPKNEVFHSAVNYTGRFPLKYKIQSRQFNAFHIDAHYVSAIQMYLKDFVVQNRENCVLLSVDDKNHIPVGEPGIPIASIYRSKKAVTHSNVLNIAADHDTASKCKLTPSVTLVIDIPEESSGDFYSGQVSVSLKDTIFEPSSPLRHVAEMRKVLGLTGNLGKPIRVIHSDGGPDHRVTYPSVKLGLIAMFLLDDCDYLLAVRTAPHQSFRNWVERIMSILNLALQTVAICRSTMSADMEQILKSLSTMAAIRKTAQGNDSFKDELMGSLAEVKQTLNDLFSRLTLKGTKFNTEGAASDALMAELWDAIQELDSTGKCTFLKSDTQSKQLEKRPKLKEFMDHCTVSRKYFFLIKKCGSASCHICKPPRLSNFDSLQQFPDPQPSREDSNKYMAYSEVYGKETTEEYCPSLKTMLSPSGDDAPQPCKMTAETIRDFVKCTECIKPRGIYAASKLTREQQEHLAVLKEEGMFSCGGTLIPKDHVLYGTVFAQPNVTCAAPVVAHLYSARAKYPLFCYNCGTEDVQPISNELKQQFQSVHPAAFKGEKWEPCLPDSEGPNTKELKSFRQPKKPPPRAPPVASNGDNRI</sequence>
<evidence type="ECO:0000256" key="1">
    <source>
        <dbReference type="SAM" id="MobiDB-lite"/>
    </source>
</evidence>
<protein>
    <submittedName>
        <fullName evidence="2">Uncharacterized protein</fullName>
    </submittedName>
</protein>
<reference evidence="2" key="1">
    <citation type="submission" date="2019-08" db="EMBL/GenBank/DDBJ databases">
        <title>The improved chromosome-level genome for the pearl oyster Pinctada fucata martensii using PacBio sequencing and Hi-C.</title>
        <authorList>
            <person name="Zheng Z."/>
        </authorList>
    </citation>
    <scope>NUCLEOTIDE SEQUENCE</scope>
    <source>
        <strain evidence="2">ZZ-2019</strain>
        <tissue evidence="2">Adductor muscle</tissue>
    </source>
</reference>
<dbReference type="EMBL" id="VSWD01000012">
    <property type="protein sequence ID" value="KAK3086695.1"/>
    <property type="molecule type" value="Genomic_DNA"/>
</dbReference>